<dbReference type="Proteomes" id="UP000623129">
    <property type="component" value="Unassembled WGS sequence"/>
</dbReference>
<evidence type="ECO:0000256" key="6">
    <source>
        <dbReference type="SAM" id="SignalP"/>
    </source>
</evidence>
<evidence type="ECO:0000256" key="4">
    <source>
        <dbReference type="ARBA" id="ARBA00023136"/>
    </source>
</evidence>
<dbReference type="InterPro" id="IPR003406">
    <property type="entry name" value="Glyco_trans_14"/>
</dbReference>
<reference evidence="7" key="1">
    <citation type="submission" date="2020-01" db="EMBL/GenBank/DDBJ databases">
        <title>Genome sequence of Kobresia littledalei, the first chromosome-level genome in the family Cyperaceae.</title>
        <authorList>
            <person name="Qu G."/>
        </authorList>
    </citation>
    <scope>NUCLEOTIDE SEQUENCE</scope>
    <source>
        <strain evidence="7">C.B.Clarke</strain>
        <tissue evidence="7">Leaf</tissue>
    </source>
</reference>
<dbReference type="PANTHER" id="PTHR45719:SF4">
    <property type="entry name" value="CORE-2_I-BRANCHING BETA-1,6-N-ACETYLGLUCOSAMINYLTRANSFERASE FAMILY PROTEIN"/>
    <property type="match status" value="1"/>
</dbReference>
<name>A0A833QPM4_9POAL</name>
<dbReference type="GO" id="GO:0016020">
    <property type="term" value="C:membrane"/>
    <property type="evidence" value="ECO:0007669"/>
    <property type="project" value="UniProtKB-SubCell"/>
</dbReference>
<keyword evidence="8" id="KW-1185">Reference proteome</keyword>
<dbReference type="PANTHER" id="PTHR45719">
    <property type="entry name" value="GLYCOSYLTRANSFERASE"/>
    <property type="match status" value="1"/>
</dbReference>
<keyword evidence="2" id="KW-0328">Glycosyltransferase</keyword>
<evidence type="ECO:0000313" key="8">
    <source>
        <dbReference type="Proteomes" id="UP000623129"/>
    </source>
</evidence>
<dbReference type="OrthoDB" id="2019572at2759"/>
<evidence type="ECO:0000313" key="7">
    <source>
        <dbReference type="EMBL" id="KAF3326703.1"/>
    </source>
</evidence>
<dbReference type="Pfam" id="PF02485">
    <property type="entry name" value="Branch"/>
    <property type="match status" value="1"/>
</dbReference>
<dbReference type="EMBL" id="SWLB01000018">
    <property type="protein sequence ID" value="KAF3326703.1"/>
    <property type="molecule type" value="Genomic_DNA"/>
</dbReference>
<gene>
    <name evidence="7" type="ORF">FCM35_KLT08333</name>
</gene>
<feature type="signal peptide" evidence="6">
    <location>
        <begin position="1"/>
        <end position="28"/>
    </location>
</feature>
<comment type="subcellular location">
    <subcellularLocation>
        <location evidence="1">Membrane</location>
        <topology evidence="1">Single-pass type II membrane protein</topology>
    </subcellularLocation>
</comment>
<keyword evidence="3 7" id="KW-0808">Transferase</keyword>
<dbReference type="InterPro" id="IPR044610">
    <property type="entry name" value="GLCAT14A/B/C"/>
</dbReference>
<keyword evidence="4" id="KW-0472">Membrane</keyword>
<proteinExistence type="predicted"/>
<accession>A0A833QPM4</accession>
<keyword evidence="5" id="KW-0325">Glycoprotein</keyword>
<dbReference type="GO" id="GO:0015020">
    <property type="term" value="F:glucuronosyltransferase activity"/>
    <property type="evidence" value="ECO:0007669"/>
    <property type="project" value="InterPro"/>
</dbReference>
<evidence type="ECO:0000256" key="3">
    <source>
        <dbReference type="ARBA" id="ARBA00022679"/>
    </source>
</evidence>
<evidence type="ECO:0000256" key="1">
    <source>
        <dbReference type="ARBA" id="ARBA00004606"/>
    </source>
</evidence>
<organism evidence="7 8">
    <name type="scientific">Carex littledalei</name>
    <dbReference type="NCBI Taxonomy" id="544730"/>
    <lineage>
        <taxon>Eukaryota</taxon>
        <taxon>Viridiplantae</taxon>
        <taxon>Streptophyta</taxon>
        <taxon>Embryophyta</taxon>
        <taxon>Tracheophyta</taxon>
        <taxon>Spermatophyta</taxon>
        <taxon>Magnoliopsida</taxon>
        <taxon>Liliopsida</taxon>
        <taxon>Poales</taxon>
        <taxon>Cyperaceae</taxon>
        <taxon>Cyperoideae</taxon>
        <taxon>Cariceae</taxon>
        <taxon>Carex</taxon>
        <taxon>Carex subgen. Euthyceras</taxon>
    </lineage>
</organism>
<sequence length="397" mass="45862">MGIKYAMLCSITITFLLSLLLLPSMLNSSNKLHPINHSDHHLLQQKPYPVSFAYLISAAKGDVDRLVRLLTAIYHPANCYLLHLDRDAEPEEQHHLYQSISSHPTFVRFGNVWIVQKSNLVTYRGPTMLTTTLHAMSVLLRTCHWDWFINLSASDYPLVTQDDLIVAFSSLPRDLNFIQHTSRLGWKIKKRAKPVMMDPALYETNKTEIIWLPQNRSIPTAFKLFTGSAWTVLSRSFAEYSIIGWDNLPRKLLLYYANFVSSPEGYFQTLICNSGEYRNTTVNHDLRYIAWDTPPKQHPRYLGIKDYRRAVLSSRIFARKFKNDDPVLYKIDRELLRRKGLQFTLGGWCYDDDKKMCTNLPSEGKTGVLKPGAGSRRLRSLLTKLLSARSFTKRQCR</sequence>
<evidence type="ECO:0000256" key="2">
    <source>
        <dbReference type="ARBA" id="ARBA00022676"/>
    </source>
</evidence>
<keyword evidence="6" id="KW-0732">Signal</keyword>
<comment type="caution">
    <text evidence="7">The sequence shown here is derived from an EMBL/GenBank/DDBJ whole genome shotgun (WGS) entry which is preliminary data.</text>
</comment>
<dbReference type="AlphaFoldDB" id="A0A833QPM4"/>
<evidence type="ECO:0000256" key="5">
    <source>
        <dbReference type="ARBA" id="ARBA00023180"/>
    </source>
</evidence>
<feature type="chain" id="PRO_5032919878" evidence="6">
    <location>
        <begin position="29"/>
        <end position="397"/>
    </location>
</feature>
<protein>
    <submittedName>
        <fullName evidence="7">Xylosyltransferase 1 isoform X1</fullName>
    </submittedName>
</protein>